<comment type="similarity">
    <text evidence="2">Belongs to the UPF0126 family.</text>
</comment>
<evidence type="ECO:0000256" key="6">
    <source>
        <dbReference type="ARBA" id="ARBA00023136"/>
    </source>
</evidence>
<dbReference type="InterPro" id="IPR005115">
    <property type="entry name" value="Gly_transporter"/>
</dbReference>
<evidence type="ECO:0000256" key="7">
    <source>
        <dbReference type="SAM" id="Phobius"/>
    </source>
</evidence>
<evidence type="ECO:0000313" key="10">
    <source>
        <dbReference type="Proteomes" id="UP000776276"/>
    </source>
</evidence>
<proteinExistence type="inferred from homology"/>
<dbReference type="EMBL" id="JAHKRT010000001">
    <property type="protein sequence ID" value="MBU3076297.1"/>
    <property type="molecule type" value="Genomic_DNA"/>
</dbReference>
<feature type="transmembrane region" description="Helical" evidence="7">
    <location>
        <begin position="67"/>
        <end position="85"/>
    </location>
</feature>
<feature type="transmembrane region" description="Helical" evidence="7">
    <location>
        <begin position="152"/>
        <end position="172"/>
    </location>
</feature>
<feature type="domain" description="Glycine transporter" evidence="8">
    <location>
        <begin position="11"/>
        <end position="82"/>
    </location>
</feature>
<protein>
    <submittedName>
        <fullName evidence="9">Trimeric intracellular cation channel family protein</fullName>
    </submittedName>
</protein>
<dbReference type="PANTHER" id="PTHR30506">
    <property type="entry name" value="INNER MEMBRANE PROTEIN"/>
    <property type="match status" value="1"/>
</dbReference>
<sequence>MSLPLQSLLPWLDIAGLTVFAASGVLAAARRRLDFVGACFFALITATGGGTLRDVLIGAPIFWMHDAAPVMLCVGVSALAWIVPLRWWPERALDWLDAAGLAAYAVYGAGKALHFGIAPIPAVAAGVCTACIGGVIRDITAGVPSILMRHELYVTAALLAASAFVGLTGLGLAAPWPMLISASVGFALRGAAIRWHLALPPHRGS</sequence>
<evidence type="ECO:0000256" key="3">
    <source>
        <dbReference type="ARBA" id="ARBA00022475"/>
    </source>
</evidence>
<evidence type="ECO:0000313" key="9">
    <source>
        <dbReference type="EMBL" id="MBU3076297.1"/>
    </source>
</evidence>
<comment type="caution">
    <text evidence="9">The sequence shown here is derived from an EMBL/GenBank/DDBJ whole genome shotgun (WGS) entry which is preliminary data.</text>
</comment>
<feature type="transmembrane region" description="Helical" evidence="7">
    <location>
        <begin position="116"/>
        <end position="140"/>
    </location>
</feature>
<keyword evidence="10" id="KW-1185">Reference proteome</keyword>
<dbReference type="Proteomes" id="UP000776276">
    <property type="component" value="Unassembled WGS sequence"/>
</dbReference>
<keyword evidence="4 7" id="KW-0812">Transmembrane</keyword>
<keyword evidence="5 7" id="KW-1133">Transmembrane helix</keyword>
<keyword evidence="3" id="KW-1003">Cell membrane</keyword>
<comment type="subcellular location">
    <subcellularLocation>
        <location evidence="1">Cell membrane</location>
        <topology evidence="1">Multi-pass membrane protein</topology>
    </subcellularLocation>
</comment>
<evidence type="ECO:0000259" key="8">
    <source>
        <dbReference type="Pfam" id="PF03458"/>
    </source>
</evidence>
<feature type="domain" description="Glycine transporter" evidence="8">
    <location>
        <begin position="95"/>
        <end position="167"/>
    </location>
</feature>
<evidence type="ECO:0000256" key="5">
    <source>
        <dbReference type="ARBA" id="ARBA00022989"/>
    </source>
</evidence>
<organism evidence="9 10">
    <name type="scientific">Sphingomonas quercus</name>
    <dbReference type="NCBI Taxonomy" id="2842451"/>
    <lineage>
        <taxon>Bacteria</taxon>
        <taxon>Pseudomonadati</taxon>
        <taxon>Pseudomonadota</taxon>
        <taxon>Alphaproteobacteria</taxon>
        <taxon>Sphingomonadales</taxon>
        <taxon>Sphingomonadaceae</taxon>
        <taxon>Sphingomonas</taxon>
    </lineage>
</organism>
<feature type="transmembrane region" description="Helical" evidence="7">
    <location>
        <begin position="36"/>
        <end position="61"/>
    </location>
</feature>
<evidence type="ECO:0000256" key="1">
    <source>
        <dbReference type="ARBA" id="ARBA00004651"/>
    </source>
</evidence>
<feature type="transmembrane region" description="Helical" evidence="7">
    <location>
        <begin position="12"/>
        <end position="29"/>
    </location>
</feature>
<reference evidence="9 10" key="1">
    <citation type="submission" date="2021-06" db="EMBL/GenBank/DDBJ databases">
        <title>Sphingomonas sp. XMGL2, whole genome shotgun sequencing project.</title>
        <authorList>
            <person name="Zhao G."/>
            <person name="Shen L."/>
        </authorList>
    </citation>
    <scope>NUCLEOTIDE SEQUENCE [LARGE SCALE GENOMIC DNA]</scope>
    <source>
        <strain evidence="9 10">XMGL2</strain>
    </source>
</reference>
<dbReference type="RefSeq" id="WP_216318237.1">
    <property type="nucleotide sequence ID" value="NZ_JAHKRT010000001.1"/>
</dbReference>
<keyword evidence="6 7" id="KW-0472">Membrane</keyword>
<evidence type="ECO:0000256" key="2">
    <source>
        <dbReference type="ARBA" id="ARBA00008193"/>
    </source>
</evidence>
<accession>A0ABS6BFF7</accession>
<dbReference type="Pfam" id="PF03458">
    <property type="entry name" value="Gly_transporter"/>
    <property type="match status" value="2"/>
</dbReference>
<name>A0ABS6BFF7_9SPHN</name>
<dbReference type="PANTHER" id="PTHR30506:SF3">
    <property type="entry name" value="UPF0126 INNER MEMBRANE PROTEIN YADS-RELATED"/>
    <property type="match status" value="1"/>
</dbReference>
<gene>
    <name evidence="9" type="ORF">KOF26_00330</name>
</gene>
<evidence type="ECO:0000256" key="4">
    <source>
        <dbReference type="ARBA" id="ARBA00022692"/>
    </source>
</evidence>